<dbReference type="Pfam" id="PF07715">
    <property type="entry name" value="Plug"/>
    <property type="match status" value="1"/>
</dbReference>
<keyword evidence="8 10" id="KW-0472">Membrane</keyword>
<organism evidence="15 16">
    <name type="scientific">Cellvibrio japonicus (strain Ueda107)</name>
    <name type="common">Pseudomonas fluorescens subsp. cellulosa</name>
    <dbReference type="NCBI Taxonomy" id="498211"/>
    <lineage>
        <taxon>Bacteria</taxon>
        <taxon>Pseudomonadati</taxon>
        <taxon>Pseudomonadota</taxon>
        <taxon>Gammaproteobacteria</taxon>
        <taxon>Cellvibrionales</taxon>
        <taxon>Cellvibrionaceae</taxon>
        <taxon>Cellvibrio</taxon>
    </lineage>
</organism>
<feature type="domain" description="TonB-dependent receptor-like beta-barrel" evidence="13">
    <location>
        <begin position="287"/>
        <end position="738"/>
    </location>
</feature>
<proteinExistence type="inferred from homology"/>
<keyword evidence="15" id="KW-0675">Receptor</keyword>
<protein>
    <submittedName>
        <fullName evidence="15">Exogenous ferric siderophore TonB-dependent receptor</fullName>
    </submittedName>
</protein>
<evidence type="ECO:0000256" key="11">
    <source>
        <dbReference type="RuleBase" id="RU003357"/>
    </source>
</evidence>
<evidence type="ECO:0000256" key="9">
    <source>
        <dbReference type="ARBA" id="ARBA00023237"/>
    </source>
</evidence>
<dbReference type="Pfam" id="PF00593">
    <property type="entry name" value="TonB_dep_Rec_b-barrel"/>
    <property type="match status" value="1"/>
</dbReference>
<keyword evidence="4 10" id="KW-0812">Transmembrane</keyword>
<reference evidence="15 16" key="1">
    <citation type="journal article" date="2008" name="J. Bacteriol.">
        <title>Insights into plant cell wall degradation from the genome sequence of the soil bacterium Cellvibrio japonicus.</title>
        <authorList>
            <person name="Deboy R.T."/>
            <person name="Mongodin E.F."/>
            <person name="Fouts D.E."/>
            <person name="Tailford L.E."/>
            <person name="Khouri H."/>
            <person name="Emerson J.B."/>
            <person name="Mohamoud Y."/>
            <person name="Watkins K."/>
            <person name="Henrissat B."/>
            <person name="Gilbert H.J."/>
            <person name="Nelson K.E."/>
        </authorList>
    </citation>
    <scope>NUCLEOTIDE SEQUENCE [LARGE SCALE GENOMIC DNA]</scope>
    <source>
        <strain evidence="15 16">Ueda107</strain>
    </source>
</reference>
<dbReference type="STRING" id="498211.CJA_2539"/>
<keyword evidence="6" id="KW-0406">Ion transport</keyword>
<dbReference type="SUPFAM" id="SSF56935">
    <property type="entry name" value="Porins"/>
    <property type="match status" value="1"/>
</dbReference>
<dbReference type="eggNOG" id="COG4771">
    <property type="taxonomic scope" value="Bacteria"/>
</dbReference>
<accession>B3PL25</accession>
<evidence type="ECO:0000313" key="16">
    <source>
        <dbReference type="Proteomes" id="UP000001036"/>
    </source>
</evidence>
<keyword evidence="7 11" id="KW-0798">TonB box</keyword>
<evidence type="ECO:0000256" key="12">
    <source>
        <dbReference type="SAM" id="SignalP"/>
    </source>
</evidence>
<dbReference type="GO" id="GO:0009279">
    <property type="term" value="C:cell outer membrane"/>
    <property type="evidence" value="ECO:0007669"/>
    <property type="project" value="UniProtKB-SubCell"/>
</dbReference>
<feature type="chain" id="PRO_5002796694" evidence="12">
    <location>
        <begin position="23"/>
        <end position="795"/>
    </location>
</feature>
<evidence type="ECO:0000313" key="15">
    <source>
        <dbReference type="EMBL" id="ACE84433.1"/>
    </source>
</evidence>
<keyword evidence="5 12" id="KW-0732">Signal</keyword>
<comment type="subcellular location">
    <subcellularLocation>
        <location evidence="1 10">Cell outer membrane</location>
        <topology evidence="1 10">Multi-pass membrane protein</topology>
    </subcellularLocation>
</comment>
<gene>
    <name evidence="15" type="primary">cirA2</name>
    <name evidence="15" type="ordered locus">CJA_2539</name>
</gene>
<dbReference type="PROSITE" id="PS52016">
    <property type="entry name" value="TONB_DEPENDENT_REC_3"/>
    <property type="match status" value="1"/>
</dbReference>
<dbReference type="Gene3D" id="2.170.130.10">
    <property type="entry name" value="TonB-dependent receptor, plug domain"/>
    <property type="match status" value="1"/>
</dbReference>
<dbReference type="GO" id="GO:0044718">
    <property type="term" value="P:siderophore transmembrane transport"/>
    <property type="evidence" value="ECO:0007669"/>
    <property type="project" value="TreeGrafter"/>
</dbReference>
<evidence type="ECO:0000256" key="6">
    <source>
        <dbReference type="ARBA" id="ARBA00023065"/>
    </source>
</evidence>
<evidence type="ECO:0000256" key="8">
    <source>
        <dbReference type="ARBA" id="ARBA00023136"/>
    </source>
</evidence>
<evidence type="ECO:0000256" key="1">
    <source>
        <dbReference type="ARBA" id="ARBA00004571"/>
    </source>
</evidence>
<dbReference type="InterPro" id="IPR036942">
    <property type="entry name" value="Beta-barrel_TonB_sf"/>
</dbReference>
<evidence type="ECO:0000256" key="7">
    <source>
        <dbReference type="ARBA" id="ARBA00023077"/>
    </source>
</evidence>
<comment type="similarity">
    <text evidence="10 11">Belongs to the TonB-dependent receptor family.</text>
</comment>
<dbReference type="PANTHER" id="PTHR30069">
    <property type="entry name" value="TONB-DEPENDENT OUTER MEMBRANE RECEPTOR"/>
    <property type="match status" value="1"/>
</dbReference>
<evidence type="ECO:0000256" key="3">
    <source>
        <dbReference type="ARBA" id="ARBA00022452"/>
    </source>
</evidence>
<dbReference type="OrthoDB" id="9764669at2"/>
<feature type="signal peptide" evidence="12">
    <location>
        <begin position="1"/>
        <end position="22"/>
    </location>
</feature>
<dbReference type="InterPro" id="IPR037066">
    <property type="entry name" value="Plug_dom_sf"/>
</dbReference>
<keyword evidence="16" id="KW-1185">Reference proteome</keyword>
<dbReference type="GO" id="GO:0015344">
    <property type="term" value="F:siderophore uptake transmembrane transporter activity"/>
    <property type="evidence" value="ECO:0007669"/>
    <property type="project" value="TreeGrafter"/>
</dbReference>
<dbReference type="RefSeq" id="WP_012488135.1">
    <property type="nucleotide sequence ID" value="NC_010995.1"/>
</dbReference>
<dbReference type="CDD" id="cd01347">
    <property type="entry name" value="ligand_gated_channel"/>
    <property type="match status" value="1"/>
</dbReference>
<feature type="domain" description="TonB-dependent receptor plug" evidence="14">
    <location>
        <begin position="52"/>
        <end position="165"/>
    </location>
</feature>
<dbReference type="PANTHER" id="PTHR30069:SF53">
    <property type="entry name" value="COLICIN I RECEPTOR-RELATED"/>
    <property type="match status" value="1"/>
</dbReference>
<evidence type="ECO:0000259" key="13">
    <source>
        <dbReference type="Pfam" id="PF00593"/>
    </source>
</evidence>
<evidence type="ECO:0000256" key="2">
    <source>
        <dbReference type="ARBA" id="ARBA00022448"/>
    </source>
</evidence>
<keyword evidence="3 10" id="KW-1134">Transmembrane beta strand</keyword>
<sequence>MTHFPKALLPQAIGSIAALAFAAGTYAETNEAEDKKQLQKVVVSAAGYEQKVTDAPASISVVSAEELSERPYATLLDAVRDLEGVDVGETRDKTGQGTISMRGMGSDYTLILVDGKRQNNHGDIYPNNFGGNQFGHIPPLDAIERVEVIRGPASTLYGADAMGGVINIITKKVTDKWQGSVSHSRTIESNDAFGDDITTDFNVMGPLIPGKLGLSVRGSAYNRLASNPTYESVTDPAGVERIRSLGFGGGGKTVDNENQVLGIRLSWTPTDNQSLWFDADTSTQEYDNTPRLNDAGEYEYPVGTVDNIASVWRTANVNGTTRVAPQVGYSPTQEFTRDTWSLTHEGNWSFGNSFVSLSYVDTDNLGRTLPFTVAERAQLQEMWDGTGAYVGLTTAQRRALAEETFLPRPKRTLKSSQYTLDAKLDMPYELAGQQHVTVVGAQVIQGELEDGVFGMESGVPGGVQEHNMYSLFAEDTWYVIEPLAITAGLRHDDHEVFGDHLSPRLYGVYTLSEEWTFKGGVSTGFKTPKTTQLYDGVVGFGGQGVSPMFGNPDLKPETSRTTEVAAYWQHPNGHNFNITFFRNEFDDKLSSEPCGAGTNIACSSTGDYADLGYTTSSKTVNIDEVVIDGAELAGRWHIVDNVSLRANYTYTDSEQKSGANKGRPLGNSAKHMANTTLDWKVSSVFNVFLTAEARSKRYRGVHVITGEELSFKDYEVLHLGASYKASESVTFNVRINNLLDRDFTTYRAEFRDLNNDGDYIDTNVGGSGRNETLFYDDYNNKDKARNIWLGVNVRF</sequence>
<keyword evidence="2 10" id="KW-0813">Transport</keyword>
<evidence type="ECO:0000259" key="14">
    <source>
        <dbReference type="Pfam" id="PF07715"/>
    </source>
</evidence>
<evidence type="ECO:0000256" key="10">
    <source>
        <dbReference type="PROSITE-ProRule" id="PRU01360"/>
    </source>
</evidence>
<dbReference type="Proteomes" id="UP000001036">
    <property type="component" value="Chromosome"/>
</dbReference>
<keyword evidence="9 10" id="KW-0998">Cell outer membrane</keyword>
<dbReference type="AlphaFoldDB" id="B3PL25"/>
<dbReference type="EMBL" id="CP000934">
    <property type="protein sequence ID" value="ACE84433.1"/>
    <property type="molecule type" value="Genomic_DNA"/>
</dbReference>
<dbReference type="Gene3D" id="2.40.170.20">
    <property type="entry name" value="TonB-dependent receptor, beta-barrel domain"/>
    <property type="match status" value="1"/>
</dbReference>
<dbReference type="InterPro" id="IPR039426">
    <property type="entry name" value="TonB-dep_rcpt-like"/>
</dbReference>
<dbReference type="InterPro" id="IPR012910">
    <property type="entry name" value="Plug_dom"/>
</dbReference>
<dbReference type="KEGG" id="cja:CJA_2539"/>
<evidence type="ECO:0000256" key="4">
    <source>
        <dbReference type="ARBA" id="ARBA00022692"/>
    </source>
</evidence>
<evidence type="ECO:0000256" key="5">
    <source>
        <dbReference type="ARBA" id="ARBA00022729"/>
    </source>
</evidence>
<dbReference type="InterPro" id="IPR000531">
    <property type="entry name" value="Beta-barrel_TonB"/>
</dbReference>
<name>B3PL25_CELJU</name>
<dbReference type="HOGENOM" id="CLU_008287_18_2_6"/>